<evidence type="ECO:0000313" key="3">
    <source>
        <dbReference type="EMBL" id="NNU44758.1"/>
    </source>
</evidence>
<dbReference type="AlphaFoldDB" id="A0A849K8U9"/>
<name>A0A849K8U9_9BURK</name>
<keyword evidence="2" id="KW-0732">Signal</keyword>
<comment type="caution">
    <text evidence="3">The sequence shown here is derived from an EMBL/GenBank/DDBJ whole genome shotgun (WGS) entry which is preliminary data.</text>
</comment>
<gene>
    <name evidence="3" type="ORF">HK415_18750</name>
</gene>
<feature type="transmembrane region" description="Helical" evidence="1">
    <location>
        <begin position="31"/>
        <end position="49"/>
    </location>
</feature>
<sequence length="201" mass="21196">MRASHVLRALAALLLLALAGASFASGELRYAAAGVAIFALVEIALALRARRERTAAVRDRSRVSAIRVACSETEGILTIALAGKAQGHTGAPYVLLTRTLPRGPAGSDLQDERPYLELGAPKWSMHGAIREASLTPRLLRLALHPEAAGSLGAGEVRVALPAAQDPRALERALRKVLRGVAFTSERSMPEEEAPEAAAELA</sequence>
<keyword evidence="1" id="KW-0472">Membrane</keyword>
<dbReference type="Proteomes" id="UP000552954">
    <property type="component" value="Unassembled WGS sequence"/>
</dbReference>
<reference evidence="3 4" key="2">
    <citation type="submission" date="2020-06" db="EMBL/GenBank/DDBJ databases">
        <title>Ramlibacter rhizophilus sp. nov., isolated from rhizosphere soil of national flower Mugunghwa from South Korea.</title>
        <authorList>
            <person name="Zheng-Fei Y."/>
            <person name="Huan T."/>
        </authorList>
    </citation>
    <scope>NUCLEOTIDE SEQUENCE [LARGE SCALE GENOMIC DNA]</scope>
    <source>
        <strain evidence="3 4">B156</strain>
    </source>
</reference>
<feature type="signal peptide" evidence="2">
    <location>
        <begin position="1"/>
        <end position="24"/>
    </location>
</feature>
<evidence type="ECO:0000256" key="2">
    <source>
        <dbReference type="SAM" id="SignalP"/>
    </source>
</evidence>
<reference evidence="3 4" key="1">
    <citation type="submission" date="2020-05" db="EMBL/GenBank/DDBJ databases">
        <authorList>
            <person name="Khan S.A."/>
            <person name="Jeon C.O."/>
            <person name="Chun B.H."/>
        </authorList>
    </citation>
    <scope>NUCLEOTIDE SEQUENCE [LARGE SCALE GENOMIC DNA]</scope>
    <source>
        <strain evidence="3 4">B156</strain>
    </source>
</reference>
<evidence type="ECO:0008006" key="5">
    <source>
        <dbReference type="Google" id="ProtNLM"/>
    </source>
</evidence>
<proteinExistence type="predicted"/>
<keyword evidence="1" id="KW-0812">Transmembrane</keyword>
<accession>A0A849K8U9</accession>
<evidence type="ECO:0000313" key="4">
    <source>
        <dbReference type="Proteomes" id="UP000552954"/>
    </source>
</evidence>
<dbReference type="EMBL" id="JABFCS010000001">
    <property type="protein sequence ID" value="NNU44758.1"/>
    <property type="molecule type" value="Genomic_DNA"/>
</dbReference>
<feature type="chain" id="PRO_5032546676" description="DUF58 domain-containing protein" evidence="2">
    <location>
        <begin position="25"/>
        <end position="201"/>
    </location>
</feature>
<organism evidence="3 4">
    <name type="scientific">Ramlibacter montanisoli</name>
    <dbReference type="NCBI Taxonomy" id="2732512"/>
    <lineage>
        <taxon>Bacteria</taxon>
        <taxon>Pseudomonadati</taxon>
        <taxon>Pseudomonadota</taxon>
        <taxon>Betaproteobacteria</taxon>
        <taxon>Burkholderiales</taxon>
        <taxon>Comamonadaceae</taxon>
        <taxon>Ramlibacter</taxon>
    </lineage>
</organism>
<dbReference type="RefSeq" id="WP_171561909.1">
    <property type="nucleotide sequence ID" value="NZ_JABFCS010000001.1"/>
</dbReference>
<protein>
    <recommendedName>
        <fullName evidence="5">DUF58 domain-containing protein</fullName>
    </recommendedName>
</protein>
<evidence type="ECO:0000256" key="1">
    <source>
        <dbReference type="SAM" id="Phobius"/>
    </source>
</evidence>
<keyword evidence="4" id="KW-1185">Reference proteome</keyword>
<keyword evidence="1" id="KW-1133">Transmembrane helix</keyword>